<organism evidence="3 4">
    <name type="scientific">Caenorhabditis japonica</name>
    <dbReference type="NCBI Taxonomy" id="281687"/>
    <lineage>
        <taxon>Eukaryota</taxon>
        <taxon>Metazoa</taxon>
        <taxon>Ecdysozoa</taxon>
        <taxon>Nematoda</taxon>
        <taxon>Chromadorea</taxon>
        <taxon>Rhabditida</taxon>
        <taxon>Rhabditina</taxon>
        <taxon>Rhabditomorpha</taxon>
        <taxon>Rhabditoidea</taxon>
        <taxon>Rhabditidae</taxon>
        <taxon>Peloderinae</taxon>
        <taxon>Caenorhabditis</taxon>
    </lineage>
</organism>
<dbReference type="InterPro" id="IPR051113">
    <property type="entry name" value="Integrator_subunit6"/>
</dbReference>
<sequence>MPAIVFILDTSGSMSTRAHPKFSFFDYAKNYIEMFIKTLSEKNPGLVIDELKKLILPYGSSPVHQAILDAFRALHVNRAQTGIDGYGTGRAPQNSEQVVIILLTDASGVASIPPDFKLEFLPQFLGSEMTKEAFRWDQKFYTVVFRIPSTPYRLTNSQLLTIDIDMPNIERLCANTGGRSFSIVSVRQITTSIDYILSTIMQHKIGVRFDCLPAIQNKINIAHQFSPQIRPEVPTDKLELEPGPVTEIIMEMLAGRRDYTVWTYIEGASHGPTAPFGCLRLNTTGTGITLVLLPYNFPHFYPLVDEILKEPHLNQSQVWKQKLDSYFQTVPFYYFNQMRTTMEKLKVKAEISGSMSSMYTGQLLSTLNRLKSKAKDEWDQVGIASKLSEAKQPKMLNPSIRIERITSRSCIVGLANDDDDNEEEPLEGMDLTPIYAGDFQIPLYPPIVGEPELDTVYKTPLSSSIENMVSKLNRIQANIDLMFDPEKPTLLDMAKLGAKPRFNTLEELHNMPLKTMGEYEPYQAARSKFYGAPFKRIEEEKERTHAFGNPYKLKGMGGIDEVMDSAIVDANSKSEGKRFGENRHQGGGPPKRRRGPLGIDAFDNWRTRRSMRGSSVASDISEDISSVLSDIGSSDDVILDDMPGTSSSSSSGADRATTPVSELEGMTVKNGASIQEREKEMDSTDTLQENNFETVSKRKEDGTEQESEEQEEKLDLDPLSKQEMMTRKIRIGSIVRQPANYRAFEQIVSLTAGIALESTQILMRYAMRESQRFKIKELTKRLEDRLSAL</sequence>
<feature type="region of interest" description="Disordered" evidence="1">
    <location>
        <begin position="571"/>
        <end position="619"/>
    </location>
</feature>
<reference evidence="4" key="1">
    <citation type="submission" date="2010-08" db="EMBL/GenBank/DDBJ databases">
        <authorList>
            <consortium name="Caenorhabditis japonica Sequencing Consortium"/>
            <person name="Wilson R.K."/>
        </authorList>
    </citation>
    <scope>NUCLEOTIDE SEQUENCE [LARGE SCALE GENOMIC DNA]</scope>
    <source>
        <strain evidence="4">DF5081</strain>
    </source>
</reference>
<feature type="domain" description="Integrator complex subunit 6-like beta-barrel" evidence="2">
    <location>
        <begin position="223"/>
        <end position="307"/>
    </location>
</feature>
<reference evidence="3" key="2">
    <citation type="submission" date="2022-06" db="UniProtKB">
        <authorList>
            <consortium name="EnsemblMetazoa"/>
        </authorList>
    </citation>
    <scope>IDENTIFICATION</scope>
    <source>
        <strain evidence="3">DF5081</strain>
    </source>
</reference>
<dbReference type="PANTHER" id="PTHR12957">
    <property type="entry name" value="DEAD/H BOX POLYPEPTIDE 26/DICE1-RELATED"/>
    <property type="match status" value="1"/>
</dbReference>
<dbReference type="GO" id="GO:0032039">
    <property type="term" value="C:integrator complex"/>
    <property type="evidence" value="ECO:0007669"/>
    <property type="project" value="TreeGrafter"/>
</dbReference>
<evidence type="ECO:0000256" key="1">
    <source>
        <dbReference type="SAM" id="MobiDB-lite"/>
    </source>
</evidence>
<evidence type="ECO:0000313" key="3">
    <source>
        <dbReference type="EnsemblMetazoa" id="CJA12388b.1"/>
    </source>
</evidence>
<feature type="compositionally biased region" description="Polar residues" evidence="1">
    <location>
        <begin position="684"/>
        <end position="694"/>
    </location>
</feature>
<dbReference type="SUPFAM" id="SSF53300">
    <property type="entry name" value="vWA-like"/>
    <property type="match status" value="1"/>
</dbReference>
<dbReference type="InterPro" id="IPR036465">
    <property type="entry name" value="vWFA_dom_sf"/>
</dbReference>
<feature type="compositionally biased region" description="Basic and acidic residues" evidence="1">
    <location>
        <begin position="572"/>
        <end position="584"/>
    </location>
</feature>
<dbReference type="AlphaFoldDB" id="A0A8R1I145"/>
<feature type="region of interest" description="Disordered" evidence="1">
    <location>
        <begin position="634"/>
        <end position="717"/>
    </location>
</feature>
<proteinExistence type="predicted"/>
<evidence type="ECO:0000259" key="2">
    <source>
        <dbReference type="Pfam" id="PF25462"/>
    </source>
</evidence>
<accession>A0A8R1I145</accession>
<dbReference type="Pfam" id="PF25462">
    <property type="entry name" value="Beta-barrel_INTS6"/>
    <property type="match status" value="1"/>
</dbReference>
<dbReference type="GO" id="GO:0034472">
    <property type="term" value="P:snRNA 3'-end processing"/>
    <property type="evidence" value="ECO:0007669"/>
    <property type="project" value="TreeGrafter"/>
</dbReference>
<dbReference type="InterPro" id="IPR057413">
    <property type="entry name" value="Beta-barrel_INTS6"/>
</dbReference>
<evidence type="ECO:0000313" key="4">
    <source>
        <dbReference type="Proteomes" id="UP000005237"/>
    </source>
</evidence>
<dbReference type="Proteomes" id="UP000005237">
    <property type="component" value="Unassembled WGS sequence"/>
</dbReference>
<name>A0A8R1I145_CAEJA</name>
<keyword evidence="4" id="KW-1185">Reference proteome</keyword>
<feature type="compositionally biased region" description="Acidic residues" evidence="1">
    <location>
        <begin position="703"/>
        <end position="712"/>
    </location>
</feature>
<dbReference type="EnsemblMetazoa" id="CJA12388b.1">
    <property type="protein sequence ID" value="CJA12388b.1"/>
    <property type="gene ID" value="WBGene00131592"/>
</dbReference>
<protein>
    <recommendedName>
        <fullName evidence="2">Integrator complex subunit 6-like beta-barrel domain-containing protein</fullName>
    </recommendedName>
</protein>
<dbReference type="PANTHER" id="PTHR12957:SF2">
    <property type="entry name" value="INTEGRATOR COMPLEX SUBUNIT 6"/>
    <property type="match status" value="1"/>
</dbReference>
<dbReference type="Gene3D" id="3.40.50.410">
    <property type="entry name" value="von Willebrand factor, type A domain"/>
    <property type="match status" value="1"/>
</dbReference>